<comment type="subcellular location">
    <subcellularLocation>
        <location evidence="1">Nucleus</location>
    </subcellularLocation>
</comment>
<sequence length="178" mass="20542">MEDEDVHNVAVVQATQNRDTVSREAASTLIHCQRSELDSETSNRLKMLKRIIHDNPMMGLFDKNSYSSCLTKKLTKSDIDESQGRLIISIDFAKAQILPLLKEGVEDSHAGIPVTIYTRLNEFKMIYKCWNNKTHVLTSGWNEFWKECQLKVDDTIYLWVFRHVSTKKLCFAITADQD</sequence>
<dbReference type="PANTHER" id="PTHR31541:SF28">
    <property type="entry name" value="TF-B3 DOMAIN-CONTAINING PROTEIN"/>
    <property type="match status" value="1"/>
</dbReference>
<keyword evidence="4" id="KW-0804">Transcription</keyword>
<evidence type="ECO:0000256" key="4">
    <source>
        <dbReference type="ARBA" id="ARBA00023163"/>
    </source>
</evidence>
<evidence type="ECO:0000256" key="1">
    <source>
        <dbReference type="ARBA" id="ARBA00004123"/>
    </source>
</evidence>
<accession>A0A200QKN8</accession>
<dbReference type="SUPFAM" id="SSF101936">
    <property type="entry name" value="DNA-binding pseudobarrel domain"/>
    <property type="match status" value="1"/>
</dbReference>
<dbReference type="Gene3D" id="2.40.330.10">
    <property type="entry name" value="DNA-binding pseudobarrel domain"/>
    <property type="match status" value="1"/>
</dbReference>
<comment type="caution">
    <text evidence="6">The sequence shown here is derived from an EMBL/GenBank/DDBJ whole genome shotgun (WGS) entry which is preliminary data.</text>
</comment>
<dbReference type="PANTHER" id="PTHR31541">
    <property type="entry name" value="B3 DOMAIN PLANT PROTEIN-RELATED"/>
    <property type="match status" value="1"/>
</dbReference>
<keyword evidence="7" id="KW-1185">Reference proteome</keyword>
<proteinExistence type="predicted"/>
<dbReference type="EMBL" id="MVGT01001732">
    <property type="protein sequence ID" value="OVA11088.1"/>
    <property type="molecule type" value="Genomic_DNA"/>
</dbReference>
<evidence type="ECO:0000256" key="2">
    <source>
        <dbReference type="ARBA" id="ARBA00023015"/>
    </source>
</evidence>
<dbReference type="GO" id="GO:0005634">
    <property type="term" value="C:nucleus"/>
    <property type="evidence" value="ECO:0007669"/>
    <property type="project" value="UniProtKB-SubCell"/>
</dbReference>
<dbReference type="STRING" id="56857.A0A200QKN8"/>
<evidence type="ECO:0000313" key="7">
    <source>
        <dbReference type="Proteomes" id="UP000195402"/>
    </source>
</evidence>
<evidence type="ECO:0000256" key="3">
    <source>
        <dbReference type="ARBA" id="ARBA00023125"/>
    </source>
</evidence>
<dbReference type="FunCoup" id="A0A200QKN8">
    <property type="interactions" value="8"/>
</dbReference>
<dbReference type="InterPro" id="IPR003340">
    <property type="entry name" value="B3_DNA-bd"/>
</dbReference>
<dbReference type="OrthoDB" id="668173at2759"/>
<dbReference type="GO" id="GO:0003677">
    <property type="term" value="F:DNA binding"/>
    <property type="evidence" value="ECO:0007669"/>
    <property type="project" value="UniProtKB-KW"/>
</dbReference>
<evidence type="ECO:0000256" key="5">
    <source>
        <dbReference type="ARBA" id="ARBA00023242"/>
    </source>
</evidence>
<organism evidence="6 7">
    <name type="scientific">Macleaya cordata</name>
    <name type="common">Five-seeded plume-poppy</name>
    <name type="synonym">Bocconia cordata</name>
    <dbReference type="NCBI Taxonomy" id="56857"/>
    <lineage>
        <taxon>Eukaryota</taxon>
        <taxon>Viridiplantae</taxon>
        <taxon>Streptophyta</taxon>
        <taxon>Embryophyta</taxon>
        <taxon>Tracheophyta</taxon>
        <taxon>Spermatophyta</taxon>
        <taxon>Magnoliopsida</taxon>
        <taxon>Ranunculales</taxon>
        <taxon>Papaveraceae</taxon>
        <taxon>Papaveroideae</taxon>
        <taxon>Macleaya</taxon>
    </lineage>
</organism>
<dbReference type="InterPro" id="IPR015300">
    <property type="entry name" value="DNA-bd_pseudobarrel_sf"/>
</dbReference>
<gene>
    <name evidence="6" type="ORF">BVC80_1741g74</name>
</gene>
<dbReference type="InterPro" id="IPR005508">
    <property type="entry name" value="At2g31720-like"/>
</dbReference>
<protein>
    <submittedName>
        <fullName evidence="6">B3 DNA binding domain</fullName>
    </submittedName>
</protein>
<dbReference type="AlphaFoldDB" id="A0A200QKN8"/>
<dbReference type="Proteomes" id="UP000195402">
    <property type="component" value="Unassembled WGS sequence"/>
</dbReference>
<keyword evidence="2" id="KW-0805">Transcription regulation</keyword>
<reference evidence="6 7" key="1">
    <citation type="journal article" date="2017" name="Mol. Plant">
        <title>The Genome of Medicinal Plant Macleaya cordata Provides New Insights into Benzylisoquinoline Alkaloids Metabolism.</title>
        <authorList>
            <person name="Liu X."/>
            <person name="Liu Y."/>
            <person name="Huang P."/>
            <person name="Ma Y."/>
            <person name="Qing Z."/>
            <person name="Tang Q."/>
            <person name="Cao H."/>
            <person name="Cheng P."/>
            <person name="Zheng Y."/>
            <person name="Yuan Z."/>
            <person name="Zhou Y."/>
            <person name="Liu J."/>
            <person name="Tang Z."/>
            <person name="Zhuo Y."/>
            <person name="Zhang Y."/>
            <person name="Yu L."/>
            <person name="Huang J."/>
            <person name="Yang P."/>
            <person name="Peng Q."/>
            <person name="Zhang J."/>
            <person name="Jiang W."/>
            <person name="Zhang Z."/>
            <person name="Lin K."/>
            <person name="Ro D.K."/>
            <person name="Chen X."/>
            <person name="Xiong X."/>
            <person name="Shang Y."/>
            <person name="Huang S."/>
            <person name="Zeng J."/>
        </authorList>
    </citation>
    <scope>NUCLEOTIDE SEQUENCE [LARGE SCALE GENOMIC DNA]</scope>
    <source>
        <strain evidence="7">cv. BLH2017</strain>
        <tissue evidence="6">Root</tissue>
    </source>
</reference>
<keyword evidence="5" id="KW-0539">Nucleus</keyword>
<evidence type="ECO:0000313" key="6">
    <source>
        <dbReference type="EMBL" id="OVA11088.1"/>
    </source>
</evidence>
<dbReference type="InParanoid" id="A0A200QKN8"/>
<keyword evidence="3" id="KW-0238">DNA-binding</keyword>
<dbReference type="CDD" id="cd10017">
    <property type="entry name" value="B3_DNA"/>
    <property type="match status" value="1"/>
</dbReference>
<name>A0A200QKN8_MACCD</name>